<name>A0A543IE56_9ACTN</name>
<dbReference type="EMBL" id="VFPO01000001">
    <property type="protein sequence ID" value="TQM68867.1"/>
    <property type="molecule type" value="Genomic_DNA"/>
</dbReference>
<evidence type="ECO:0000256" key="1">
    <source>
        <dbReference type="SAM" id="SignalP"/>
    </source>
</evidence>
<feature type="domain" description="Peptidoglycan binding-like" evidence="2">
    <location>
        <begin position="81"/>
        <end position="131"/>
    </location>
</feature>
<evidence type="ECO:0000313" key="3">
    <source>
        <dbReference type="EMBL" id="TQM68867.1"/>
    </source>
</evidence>
<organism evidence="3 4">
    <name type="scientific">Actinomadura hallensis</name>
    <dbReference type="NCBI Taxonomy" id="337895"/>
    <lineage>
        <taxon>Bacteria</taxon>
        <taxon>Bacillati</taxon>
        <taxon>Actinomycetota</taxon>
        <taxon>Actinomycetes</taxon>
        <taxon>Streptosporangiales</taxon>
        <taxon>Thermomonosporaceae</taxon>
        <taxon>Actinomadura</taxon>
    </lineage>
</organism>
<dbReference type="InterPro" id="IPR002477">
    <property type="entry name" value="Peptidoglycan-bd-like"/>
</dbReference>
<dbReference type="OrthoDB" id="514320at2"/>
<dbReference type="RefSeq" id="WP_141968599.1">
    <property type="nucleotide sequence ID" value="NZ_VFPO01000001.1"/>
</dbReference>
<dbReference type="Pfam" id="PF01471">
    <property type="entry name" value="PG_binding_1"/>
    <property type="match status" value="1"/>
</dbReference>
<evidence type="ECO:0000313" key="4">
    <source>
        <dbReference type="Proteomes" id="UP000316706"/>
    </source>
</evidence>
<keyword evidence="1" id="KW-0732">Signal</keyword>
<protein>
    <submittedName>
        <fullName evidence="3">Putative peptidoglycan binding protein</fullName>
    </submittedName>
</protein>
<dbReference type="SUPFAM" id="SSF47090">
    <property type="entry name" value="PGBD-like"/>
    <property type="match status" value="1"/>
</dbReference>
<proteinExistence type="predicted"/>
<sequence length="137" mass="14613">MIKPAFRTAFVLTSTVAMTAGLMSVPANAAPTAQARIAALPTCDHFSVRKVQKGTVRFPSVGADTKQTNCKLQYGNHNWGVVALQQWLLYCNGAKQIVVDGIYGAVTRDVVRWLQAANGVTADGVYGLFTIEGVVAV</sequence>
<feature type="chain" id="PRO_5021796579" evidence="1">
    <location>
        <begin position="30"/>
        <end position="137"/>
    </location>
</feature>
<comment type="caution">
    <text evidence="3">The sequence shown here is derived from an EMBL/GenBank/DDBJ whole genome shotgun (WGS) entry which is preliminary data.</text>
</comment>
<reference evidence="3 4" key="1">
    <citation type="submission" date="2019-06" db="EMBL/GenBank/DDBJ databases">
        <title>Sequencing the genomes of 1000 actinobacteria strains.</title>
        <authorList>
            <person name="Klenk H.-P."/>
        </authorList>
    </citation>
    <scope>NUCLEOTIDE SEQUENCE [LARGE SCALE GENOMIC DNA]</scope>
    <source>
        <strain evidence="3 4">DSM 45043</strain>
    </source>
</reference>
<gene>
    <name evidence="3" type="ORF">FHX41_2542</name>
</gene>
<keyword evidence="4" id="KW-1185">Reference proteome</keyword>
<accession>A0A543IE56</accession>
<dbReference type="Gene3D" id="1.10.101.10">
    <property type="entry name" value="PGBD-like superfamily/PGBD"/>
    <property type="match status" value="1"/>
</dbReference>
<dbReference type="Proteomes" id="UP000316706">
    <property type="component" value="Unassembled WGS sequence"/>
</dbReference>
<feature type="signal peptide" evidence="1">
    <location>
        <begin position="1"/>
        <end position="29"/>
    </location>
</feature>
<evidence type="ECO:0000259" key="2">
    <source>
        <dbReference type="Pfam" id="PF01471"/>
    </source>
</evidence>
<dbReference type="InterPro" id="IPR036365">
    <property type="entry name" value="PGBD-like_sf"/>
</dbReference>
<dbReference type="AlphaFoldDB" id="A0A543IE56"/>
<dbReference type="InterPro" id="IPR036366">
    <property type="entry name" value="PGBDSf"/>
</dbReference>